<reference evidence="6" key="1">
    <citation type="submission" date="2021-01" db="EMBL/GenBank/DDBJ databases">
        <authorList>
            <person name="Corre E."/>
            <person name="Pelletier E."/>
            <person name="Niang G."/>
            <person name="Scheremetjew M."/>
            <person name="Finn R."/>
            <person name="Kale V."/>
            <person name="Holt S."/>
            <person name="Cochrane G."/>
            <person name="Meng A."/>
            <person name="Brown T."/>
            <person name="Cohen L."/>
        </authorList>
    </citation>
    <scope>NUCLEOTIDE SEQUENCE</scope>
    <source>
        <strain evidence="6">CCMP722</strain>
    </source>
</reference>
<feature type="transmembrane region" description="Helical" evidence="5">
    <location>
        <begin position="188"/>
        <end position="208"/>
    </location>
</feature>
<organism evidence="6">
    <name type="scientific">Pyramimonas obovata</name>
    <dbReference type="NCBI Taxonomy" id="1411642"/>
    <lineage>
        <taxon>Eukaryota</taxon>
        <taxon>Viridiplantae</taxon>
        <taxon>Chlorophyta</taxon>
        <taxon>Pyramimonadophyceae</taxon>
        <taxon>Pyramimonadales</taxon>
        <taxon>Pyramimonadaceae</taxon>
        <taxon>Pyramimonas</taxon>
        <taxon>Pyramimonas incertae sedis</taxon>
    </lineage>
</organism>
<dbReference type="InterPro" id="IPR007271">
    <property type="entry name" value="Nuc_sug_transpt"/>
</dbReference>
<feature type="transmembrane region" description="Helical" evidence="5">
    <location>
        <begin position="56"/>
        <end position="79"/>
    </location>
</feature>
<evidence type="ECO:0000256" key="4">
    <source>
        <dbReference type="ARBA" id="ARBA00023136"/>
    </source>
</evidence>
<keyword evidence="3 5" id="KW-1133">Transmembrane helix</keyword>
<evidence type="ECO:0000256" key="3">
    <source>
        <dbReference type="ARBA" id="ARBA00022989"/>
    </source>
</evidence>
<proteinExistence type="predicted"/>
<feature type="transmembrane region" description="Helical" evidence="5">
    <location>
        <begin position="24"/>
        <end position="44"/>
    </location>
</feature>
<dbReference type="AlphaFoldDB" id="A0A7S0MUY2"/>
<keyword evidence="2 5" id="KW-0812">Transmembrane</keyword>
<dbReference type="GO" id="GO:0000139">
    <property type="term" value="C:Golgi membrane"/>
    <property type="evidence" value="ECO:0007669"/>
    <property type="project" value="InterPro"/>
</dbReference>
<dbReference type="PIRSF" id="PIRSF005799">
    <property type="entry name" value="UDP-gal_transpt"/>
    <property type="match status" value="1"/>
</dbReference>
<accession>A0A7S0MUY2</accession>
<feature type="transmembrane region" description="Helical" evidence="5">
    <location>
        <begin position="229"/>
        <end position="249"/>
    </location>
</feature>
<keyword evidence="4 5" id="KW-0472">Membrane</keyword>
<evidence type="ECO:0000313" key="6">
    <source>
        <dbReference type="EMBL" id="CAD8649728.1"/>
    </source>
</evidence>
<evidence type="ECO:0000256" key="5">
    <source>
        <dbReference type="SAM" id="Phobius"/>
    </source>
</evidence>
<evidence type="ECO:0000256" key="2">
    <source>
        <dbReference type="ARBA" id="ARBA00022692"/>
    </source>
</evidence>
<dbReference type="Pfam" id="PF04142">
    <property type="entry name" value="Nuc_sug_transp"/>
    <property type="match status" value="1"/>
</dbReference>
<dbReference type="EMBL" id="HBFA01002448">
    <property type="protein sequence ID" value="CAD8649728.1"/>
    <property type="molecule type" value="Transcribed_RNA"/>
</dbReference>
<sequence length="377" mass="41621">MMRGHKTSYAYAAHGKGVSVKDNILKVLLVGSDCFLIGLQPILVHMSKDKHGKFSYSPISVNFLTEVAKCIFAILLLVYQDGKRGYGEPSLLSWRSVSRAARTNLLLMVPALLYAINNYLKFAMQLHFKPATVKMLGNLKVLTIAILLKVIMNRSFTVTQWEALCLLILGITVNQLACSPVTETTDSAGISWVGYMYTFMSVTIPSTASVYNEQALKSNYETSVHLQNFFTYFYGACFNLFGLTCVYIARGGEGVSLLSGHSTVTLLLVVNNAAQGILSSFFFKFADTILKKYSSTVATILTGLMSAVMFGHDLTINFFIGVSIVFISMHLFFSHKDPKVKVDPVHSMSRSSSEVTANMLAERDLPALARDGFELPR</sequence>
<dbReference type="PANTHER" id="PTHR10231">
    <property type="entry name" value="NUCLEOTIDE-SUGAR TRANSMEMBRANE TRANSPORTER"/>
    <property type="match status" value="1"/>
</dbReference>
<feature type="transmembrane region" description="Helical" evidence="5">
    <location>
        <begin position="316"/>
        <end position="333"/>
    </location>
</feature>
<gene>
    <name evidence="6" type="ORF">POBO1169_LOCUS1196</name>
</gene>
<evidence type="ECO:0008006" key="7">
    <source>
        <dbReference type="Google" id="ProtNLM"/>
    </source>
</evidence>
<dbReference type="GO" id="GO:0015165">
    <property type="term" value="F:pyrimidine nucleotide-sugar transmembrane transporter activity"/>
    <property type="evidence" value="ECO:0007669"/>
    <property type="project" value="InterPro"/>
</dbReference>
<comment type="subcellular location">
    <subcellularLocation>
        <location evidence="1">Membrane</location>
        <topology evidence="1">Multi-pass membrane protein</topology>
    </subcellularLocation>
</comment>
<feature type="transmembrane region" description="Helical" evidence="5">
    <location>
        <begin position="264"/>
        <end position="286"/>
    </location>
</feature>
<feature type="transmembrane region" description="Helical" evidence="5">
    <location>
        <begin position="100"/>
        <end position="120"/>
    </location>
</feature>
<feature type="transmembrane region" description="Helical" evidence="5">
    <location>
        <begin position="293"/>
        <end position="310"/>
    </location>
</feature>
<protein>
    <recommendedName>
        <fullName evidence="7">CMP-sialic acid transporter</fullName>
    </recommendedName>
</protein>
<evidence type="ECO:0000256" key="1">
    <source>
        <dbReference type="ARBA" id="ARBA00004141"/>
    </source>
</evidence>
<name>A0A7S0MUY2_9CHLO</name>